<accession>A0A9D4N7A8</accession>
<dbReference type="EMBL" id="JAIWYP010000001">
    <property type="protein sequence ID" value="KAH3891082.1"/>
    <property type="molecule type" value="Genomic_DNA"/>
</dbReference>
<dbReference type="InterPro" id="IPR016135">
    <property type="entry name" value="UBQ-conjugating_enzyme/RWD"/>
</dbReference>
<dbReference type="Proteomes" id="UP000828390">
    <property type="component" value="Unassembled WGS sequence"/>
</dbReference>
<sequence length="71" mass="8430">MSKTELQEEELEVLRSIYDGDTMFKEIGPTTFQYKYGEDNSYRSLIVEISWVDNYPDTPPNINLDTFYNKH</sequence>
<evidence type="ECO:0000313" key="3">
    <source>
        <dbReference type="Proteomes" id="UP000828390"/>
    </source>
</evidence>
<feature type="domain" description="RWD" evidence="1">
    <location>
        <begin position="9"/>
        <end position="71"/>
    </location>
</feature>
<protein>
    <recommendedName>
        <fullName evidence="1">RWD domain-containing protein</fullName>
    </recommendedName>
</protein>
<comment type="caution">
    <text evidence="2">The sequence shown here is derived from an EMBL/GenBank/DDBJ whole genome shotgun (WGS) entry which is preliminary data.</text>
</comment>
<name>A0A9D4N7A8_DREPO</name>
<gene>
    <name evidence="2" type="ORF">DPMN_015171</name>
</gene>
<dbReference type="AlphaFoldDB" id="A0A9D4N7A8"/>
<dbReference type="SUPFAM" id="SSF54495">
    <property type="entry name" value="UBC-like"/>
    <property type="match status" value="1"/>
</dbReference>
<feature type="non-terminal residue" evidence="2">
    <location>
        <position position="1"/>
    </location>
</feature>
<evidence type="ECO:0000259" key="1">
    <source>
        <dbReference type="PROSITE" id="PS50908"/>
    </source>
</evidence>
<dbReference type="InterPro" id="IPR006575">
    <property type="entry name" value="RWD_dom"/>
</dbReference>
<keyword evidence="3" id="KW-1185">Reference proteome</keyword>
<evidence type="ECO:0000313" key="2">
    <source>
        <dbReference type="EMBL" id="KAH3891082.1"/>
    </source>
</evidence>
<dbReference type="Gene3D" id="3.10.110.10">
    <property type="entry name" value="Ubiquitin Conjugating Enzyme"/>
    <property type="match status" value="1"/>
</dbReference>
<proteinExistence type="predicted"/>
<dbReference type="PANTHER" id="PTHR21275">
    <property type="entry name" value="RWD DOMAIN-CONTAINING PROTEIN 4"/>
    <property type="match status" value="1"/>
</dbReference>
<organism evidence="2 3">
    <name type="scientific">Dreissena polymorpha</name>
    <name type="common">Zebra mussel</name>
    <name type="synonym">Mytilus polymorpha</name>
    <dbReference type="NCBI Taxonomy" id="45954"/>
    <lineage>
        <taxon>Eukaryota</taxon>
        <taxon>Metazoa</taxon>
        <taxon>Spiralia</taxon>
        <taxon>Lophotrochozoa</taxon>
        <taxon>Mollusca</taxon>
        <taxon>Bivalvia</taxon>
        <taxon>Autobranchia</taxon>
        <taxon>Heteroconchia</taxon>
        <taxon>Euheterodonta</taxon>
        <taxon>Imparidentia</taxon>
        <taxon>Neoheterodontei</taxon>
        <taxon>Myida</taxon>
        <taxon>Dreissenoidea</taxon>
        <taxon>Dreissenidae</taxon>
        <taxon>Dreissena</taxon>
    </lineage>
</organism>
<dbReference type="Pfam" id="PF05773">
    <property type="entry name" value="RWD"/>
    <property type="match status" value="1"/>
</dbReference>
<reference evidence="2" key="2">
    <citation type="submission" date="2020-11" db="EMBL/GenBank/DDBJ databases">
        <authorList>
            <person name="McCartney M.A."/>
            <person name="Auch B."/>
            <person name="Kono T."/>
            <person name="Mallez S."/>
            <person name="Becker A."/>
            <person name="Gohl D.M."/>
            <person name="Silverstein K.A.T."/>
            <person name="Koren S."/>
            <person name="Bechman K.B."/>
            <person name="Herman A."/>
            <person name="Abrahante J.E."/>
            <person name="Garbe J."/>
        </authorList>
    </citation>
    <scope>NUCLEOTIDE SEQUENCE</scope>
    <source>
        <strain evidence="2">Duluth1</strain>
        <tissue evidence="2">Whole animal</tissue>
    </source>
</reference>
<dbReference type="PANTHER" id="PTHR21275:SF1">
    <property type="entry name" value="RWD DOMAIN-CONTAINING PROTEIN 4"/>
    <property type="match status" value="1"/>
</dbReference>
<dbReference type="InterPro" id="IPR042770">
    <property type="entry name" value="RWDD4"/>
</dbReference>
<dbReference type="PROSITE" id="PS50908">
    <property type="entry name" value="RWD"/>
    <property type="match status" value="1"/>
</dbReference>
<reference evidence="2" key="1">
    <citation type="journal article" date="2019" name="bioRxiv">
        <title>The Genome of the Zebra Mussel, Dreissena polymorpha: A Resource for Invasive Species Research.</title>
        <authorList>
            <person name="McCartney M.A."/>
            <person name="Auch B."/>
            <person name="Kono T."/>
            <person name="Mallez S."/>
            <person name="Zhang Y."/>
            <person name="Obille A."/>
            <person name="Becker A."/>
            <person name="Abrahante J.E."/>
            <person name="Garbe J."/>
            <person name="Badalamenti J.P."/>
            <person name="Herman A."/>
            <person name="Mangelson H."/>
            <person name="Liachko I."/>
            <person name="Sullivan S."/>
            <person name="Sone E.D."/>
            <person name="Koren S."/>
            <person name="Silverstein K.A.T."/>
            <person name="Beckman K.B."/>
            <person name="Gohl D.M."/>
        </authorList>
    </citation>
    <scope>NUCLEOTIDE SEQUENCE</scope>
    <source>
        <strain evidence="2">Duluth1</strain>
        <tissue evidence="2">Whole animal</tissue>
    </source>
</reference>